<evidence type="ECO:0000259" key="12">
    <source>
        <dbReference type="Pfam" id="PF25944"/>
    </source>
</evidence>
<evidence type="ECO:0000256" key="3">
    <source>
        <dbReference type="ARBA" id="ARBA00022448"/>
    </source>
</evidence>
<dbReference type="STRING" id="288768.SAMEA3906486_01760"/>
<dbReference type="Gene3D" id="1.10.287.470">
    <property type="entry name" value="Helix hairpin bin"/>
    <property type="match status" value="1"/>
</dbReference>
<keyword evidence="15" id="KW-1185">Reference proteome</keyword>
<feature type="domain" description="Multidrug resistance protein MdtA-like barrel-sandwich hybrid" evidence="11">
    <location>
        <begin position="90"/>
        <end position="233"/>
    </location>
</feature>
<dbReference type="GO" id="GO:0030313">
    <property type="term" value="C:cell envelope"/>
    <property type="evidence" value="ECO:0007669"/>
    <property type="project" value="UniProtKB-SubCell"/>
</dbReference>
<feature type="domain" description="Multidrug resistance protein MdtA-like C-terminal permuted SH3" evidence="13">
    <location>
        <begin position="326"/>
        <end position="385"/>
    </location>
</feature>
<dbReference type="FunFam" id="2.40.30.170:FF:000006">
    <property type="entry name" value="Multidrug resistance protein MdtA"/>
    <property type="match status" value="1"/>
</dbReference>
<evidence type="ECO:0000313" key="15">
    <source>
        <dbReference type="Proteomes" id="UP000076848"/>
    </source>
</evidence>
<feature type="domain" description="Multidrug resistance protein MdtA-like alpha-helical hairpin" evidence="10">
    <location>
        <begin position="131"/>
        <end position="200"/>
    </location>
</feature>
<keyword evidence="7" id="KW-0175">Coiled coil</keyword>
<feature type="compositionally biased region" description="Polar residues" evidence="8">
    <location>
        <begin position="398"/>
        <end position="418"/>
    </location>
</feature>
<keyword evidence="9" id="KW-1133">Transmembrane helix</keyword>
<dbReference type="PANTHER" id="PTHR30469:SF12">
    <property type="entry name" value="MULTIDRUG RESISTANCE PROTEIN MDTA"/>
    <property type="match status" value="1"/>
</dbReference>
<dbReference type="Pfam" id="PF25967">
    <property type="entry name" value="RND-MFP_C"/>
    <property type="match status" value="1"/>
</dbReference>
<feature type="region of interest" description="Disordered" evidence="8">
    <location>
        <begin position="398"/>
        <end position="424"/>
    </location>
</feature>
<dbReference type="Gene3D" id="2.40.50.100">
    <property type="match status" value="1"/>
</dbReference>
<keyword evidence="4" id="KW-1003">Cell membrane</keyword>
<evidence type="ECO:0000256" key="4">
    <source>
        <dbReference type="ARBA" id="ARBA00022475"/>
    </source>
</evidence>
<feature type="coiled-coil region" evidence="7">
    <location>
        <begin position="131"/>
        <end position="158"/>
    </location>
</feature>
<dbReference type="SUPFAM" id="SSF111369">
    <property type="entry name" value="HlyD-like secretion proteins"/>
    <property type="match status" value="1"/>
</dbReference>
<evidence type="ECO:0000256" key="5">
    <source>
        <dbReference type="ARBA" id="ARBA00022519"/>
    </source>
</evidence>
<dbReference type="Proteomes" id="UP000076848">
    <property type="component" value="Unassembled WGS sequence"/>
</dbReference>
<evidence type="ECO:0000259" key="10">
    <source>
        <dbReference type="Pfam" id="PF25876"/>
    </source>
</evidence>
<feature type="domain" description="Multidrug resistance protein MdtA-like beta-barrel" evidence="12">
    <location>
        <begin position="237"/>
        <end position="320"/>
    </location>
</feature>
<reference evidence="14 15" key="1">
    <citation type="submission" date="2016-04" db="EMBL/GenBank/DDBJ databases">
        <authorList>
            <consortium name="Pathogen Informatics"/>
        </authorList>
    </citation>
    <scope>NUCLEOTIDE SEQUENCE [LARGE SCALE GENOMIC DNA]</scope>
    <source>
        <strain evidence="14 15">H050680373</strain>
    </source>
</reference>
<dbReference type="Pfam" id="PF25917">
    <property type="entry name" value="BSH_RND"/>
    <property type="match status" value="1"/>
</dbReference>
<keyword evidence="3" id="KW-0813">Transport</keyword>
<dbReference type="GO" id="GO:0015562">
    <property type="term" value="F:efflux transmembrane transporter activity"/>
    <property type="evidence" value="ECO:0007669"/>
    <property type="project" value="TreeGrafter"/>
</dbReference>
<name>A0A157SC78_9BORD</name>
<dbReference type="Pfam" id="PF25876">
    <property type="entry name" value="HH_MFP_RND"/>
    <property type="match status" value="1"/>
</dbReference>
<evidence type="ECO:0000259" key="13">
    <source>
        <dbReference type="Pfam" id="PF25967"/>
    </source>
</evidence>
<feature type="transmembrane region" description="Helical" evidence="9">
    <location>
        <begin position="16"/>
        <end position="34"/>
    </location>
</feature>
<evidence type="ECO:0000256" key="7">
    <source>
        <dbReference type="SAM" id="Coils"/>
    </source>
</evidence>
<dbReference type="InterPro" id="IPR058625">
    <property type="entry name" value="MdtA-like_BSH"/>
</dbReference>
<dbReference type="RefSeq" id="WP_066125707.1">
    <property type="nucleotide sequence ID" value="NZ_FKIF01000002.1"/>
</dbReference>
<keyword evidence="5" id="KW-0997">Cell inner membrane</keyword>
<proteinExistence type="inferred from homology"/>
<keyword evidence="9" id="KW-0812">Transmembrane</keyword>
<dbReference type="PANTHER" id="PTHR30469">
    <property type="entry name" value="MULTIDRUG RESISTANCE PROTEIN MDTA"/>
    <property type="match status" value="1"/>
</dbReference>
<dbReference type="InterPro" id="IPR058627">
    <property type="entry name" value="MdtA-like_C"/>
</dbReference>
<dbReference type="OrthoDB" id="9783047at2"/>
<dbReference type="InterPro" id="IPR058626">
    <property type="entry name" value="MdtA-like_b-barrel"/>
</dbReference>
<evidence type="ECO:0000256" key="8">
    <source>
        <dbReference type="SAM" id="MobiDB-lite"/>
    </source>
</evidence>
<dbReference type="NCBIfam" id="TIGR01730">
    <property type="entry name" value="RND_mfp"/>
    <property type="match status" value="1"/>
</dbReference>
<dbReference type="Pfam" id="PF25944">
    <property type="entry name" value="Beta-barrel_RND"/>
    <property type="match status" value="1"/>
</dbReference>
<comment type="subcellular location">
    <subcellularLocation>
        <location evidence="1">Cell membrane</location>
    </subcellularLocation>
</comment>
<evidence type="ECO:0000256" key="9">
    <source>
        <dbReference type="SAM" id="Phobius"/>
    </source>
</evidence>
<accession>A0A157SC78</accession>
<dbReference type="AlphaFoldDB" id="A0A157SC78"/>
<evidence type="ECO:0000259" key="11">
    <source>
        <dbReference type="Pfam" id="PF25917"/>
    </source>
</evidence>
<comment type="similarity">
    <text evidence="2">Belongs to the membrane fusion protein (MFP) (TC 8.A.1) family.</text>
</comment>
<dbReference type="InterPro" id="IPR006143">
    <property type="entry name" value="RND_pump_MFP"/>
</dbReference>
<dbReference type="Gene3D" id="2.40.420.20">
    <property type="match status" value="1"/>
</dbReference>
<dbReference type="InterPro" id="IPR058624">
    <property type="entry name" value="MdtA-like_HH"/>
</dbReference>
<evidence type="ECO:0000313" key="14">
    <source>
        <dbReference type="EMBL" id="SAI67861.1"/>
    </source>
</evidence>
<keyword evidence="6 9" id="KW-0472">Membrane</keyword>
<dbReference type="NCBIfam" id="NF008589">
    <property type="entry name" value="PRK11556.1"/>
    <property type="match status" value="1"/>
</dbReference>
<dbReference type="GO" id="GO:1990281">
    <property type="term" value="C:efflux pump complex"/>
    <property type="evidence" value="ECO:0007669"/>
    <property type="project" value="TreeGrafter"/>
</dbReference>
<evidence type="ECO:0000256" key="6">
    <source>
        <dbReference type="ARBA" id="ARBA00023136"/>
    </source>
</evidence>
<sequence length="424" mass="45698">MPEIHPATAPRRQRRLLVTVVVILVAAALLWWFLRPAGTTGGSGHAGRRGPMAGGSSFMADMPVPVKVTAARSQQIEVILRALGTVTAYNTVTVRSRVSGELVKVAFQEGQTVKAGDLLAQVDPRQFQVALDQAQGTLQQNLAQLENARRDLQRYQALFKQDSIAKQQLDTQAALVRQYEGTIKSNRAAVDDAKLQLDYSRITAPIGGRLGLRQVDQGNLVSSSDTNGVVVITQTQPISVLFTLPETQLPQVLAQLRAGSTLRVEAYDRADTTRLATGQLETVDNQIDITTGTVKLKARFDNADQSLFPNQFVNARLLVETRSQVTAIPTAAVQQGSAGSFVFVAKADNTVEVRQVELGPVNGDWVAVNKGMQPGENVVVEGTDRLRAGARIDVVTPQTAIPATPGSQTGADAQVQGQRNRRAR</sequence>
<protein>
    <submittedName>
        <fullName evidence="14">HlyD family secretion protein</fullName>
    </submittedName>
</protein>
<dbReference type="Gene3D" id="2.40.30.170">
    <property type="match status" value="1"/>
</dbReference>
<evidence type="ECO:0000256" key="2">
    <source>
        <dbReference type="ARBA" id="ARBA00009477"/>
    </source>
</evidence>
<dbReference type="FunFam" id="2.40.420.20:FF:000001">
    <property type="entry name" value="Efflux RND transporter periplasmic adaptor subunit"/>
    <property type="match status" value="1"/>
</dbReference>
<evidence type="ECO:0000256" key="1">
    <source>
        <dbReference type="ARBA" id="ARBA00004236"/>
    </source>
</evidence>
<organism evidence="14 15">
    <name type="scientific">Bordetella ansorpii</name>
    <dbReference type="NCBI Taxonomy" id="288768"/>
    <lineage>
        <taxon>Bacteria</taxon>
        <taxon>Pseudomonadati</taxon>
        <taxon>Pseudomonadota</taxon>
        <taxon>Betaproteobacteria</taxon>
        <taxon>Burkholderiales</taxon>
        <taxon>Alcaligenaceae</taxon>
        <taxon>Bordetella</taxon>
    </lineage>
</organism>
<gene>
    <name evidence="14" type="primary">acrA_1</name>
    <name evidence="14" type="ORF">SAMEA3906486_01760</name>
</gene>
<dbReference type="EMBL" id="FKIF01000002">
    <property type="protein sequence ID" value="SAI67861.1"/>
    <property type="molecule type" value="Genomic_DNA"/>
</dbReference>